<evidence type="ECO:0000313" key="3">
    <source>
        <dbReference type="Proteomes" id="UP000652219"/>
    </source>
</evidence>
<comment type="caution">
    <text evidence="2">The sequence shown here is derived from an EMBL/GenBank/DDBJ whole genome shotgun (WGS) entry which is preliminary data.</text>
</comment>
<dbReference type="Proteomes" id="UP000652219">
    <property type="component" value="Unassembled WGS sequence"/>
</dbReference>
<feature type="region of interest" description="Disordered" evidence="1">
    <location>
        <begin position="1"/>
        <end position="25"/>
    </location>
</feature>
<gene>
    <name evidence="2" type="ORF">CSOJ01_08505</name>
</gene>
<proteinExistence type="predicted"/>
<dbReference type="AlphaFoldDB" id="A0A8H6J6J5"/>
<protein>
    <submittedName>
        <fullName evidence="2">Uncharacterized protein</fullName>
    </submittedName>
</protein>
<sequence length="496" mass="53888">MCYAHVGRPSEAQPPGLEASSGIGRAPTRMTSPVLWWAYQENAVDDEGSHPAHNAALHNHISYYQRTQLPGLGFARRPTPTCPLHINLARQCPIRVAYHRRPPAGWRSPTGSSSPEGRFLLEGPPSCMVGLKTHWKPKTSSSTYPAVSGSRPASADQGAIGPTPPTQRFSPTSASPSPPVVLFCLSVVPQGGVIEHHALSVRILQVSNAPTRLAVRGPRVKNGGPRYETGPPSLAKPTLPCVLVPARGRRDGALAITSKLYQRVPPDGEFDDDRLLGWWAVLPRPQIDKLQCTPCPLLARCPLGTLDLGGKLRSRSPLISRHHPDAPKTLPKWPHEISHPRGVTTVQFPRIMLYCVLHLISEDPANIVAAAALSARLLREDIEIAADGPKFPPTARRDSHAPRFVCGTIVSAILPRTWRSIEAPLTLSQRNNPASIKRAGSSAAAIHSLHYTPGTLRSAYPYDAKYPAPAQPAPASFRGAVRLLPPDLQRRRRHTQ</sequence>
<feature type="region of interest" description="Disordered" evidence="1">
    <location>
        <begin position="138"/>
        <end position="173"/>
    </location>
</feature>
<dbReference type="EMBL" id="WIGN01000148">
    <property type="protein sequence ID" value="KAF6806931.1"/>
    <property type="molecule type" value="Genomic_DNA"/>
</dbReference>
<evidence type="ECO:0000313" key="2">
    <source>
        <dbReference type="EMBL" id="KAF6806931.1"/>
    </source>
</evidence>
<name>A0A8H6J6J5_9PEZI</name>
<keyword evidence="3" id="KW-1185">Reference proteome</keyword>
<reference evidence="2 3" key="1">
    <citation type="journal article" date="2020" name="Phytopathology">
        <title>Genome Sequence Resources of Colletotrichum truncatum, C. plurivorum, C. musicola, and C. sojae: Four Species Pathogenic to Soybean (Glycine max).</title>
        <authorList>
            <person name="Rogerio F."/>
            <person name="Boufleur T.R."/>
            <person name="Ciampi-Guillardi M."/>
            <person name="Sukno S.A."/>
            <person name="Thon M.R."/>
            <person name="Massola Junior N.S."/>
            <person name="Baroncelli R."/>
        </authorList>
    </citation>
    <scope>NUCLEOTIDE SEQUENCE [LARGE SCALE GENOMIC DNA]</scope>
    <source>
        <strain evidence="2 3">LFN0009</strain>
    </source>
</reference>
<accession>A0A8H6J6J5</accession>
<organism evidence="2 3">
    <name type="scientific">Colletotrichum sojae</name>
    <dbReference type="NCBI Taxonomy" id="2175907"/>
    <lineage>
        <taxon>Eukaryota</taxon>
        <taxon>Fungi</taxon>
        <taxon>Dikarya</taxon>
        <taxon>Ascomycota</taxon>
        <taxon>Pezizomycotina</taxon>
        <taxon>Sordariomycetes</taxon>
        <taxon>Hypocreomycetidae</taxon>
        <taxon>Glomerellales</taxon>
        <taxon>Glomerellaceae</taxon>
        <taxon>Colletotrichum</taxon>
        <taxon>Colletotrichum orchidearum species complex</taxon>
    </lineage>
</organism>
<evidence type="ECO:0000256" key="1">
    <source>
        <dbReference type="SAM" id="MobiDB-lite"/>
    </source>
</evidence>